<feature type="transmembrane region" description="Helical" evidence="1">
    <location>
        <begin position="92"/>
        <end position="109"/>
    </location>
</feature>
<proteinExistence type="predicted"/>
<name>A0ABS6JLD7_9BACI</name>
<feature type="transmembrane region" description="Helical" evidence="1">
    <location>
        <begin position="376"/>
        <end position="392"/>
    </location>
</feature>
<reference evidence="2 3" key="1">
    <citation type="submission" date="2021-06" db="EMBL/GenBank/DDBJ databases">
        <title>Bacillus sp. RD4P76, an endophyte from a halophyte.</title>
        <authorList>
            <person name="Sun J.-Q."/>
        </authorList>
    </citation>
    <scope>NUCLEOTIDE SEQUENCE [LARGE SCALE GENOMIC DNA]</scope>
    <source>
        <strain evidence="2 3">CGMCC 1.15917</strain>
    </source>
</reference>
<protein>
    <submittedName>
        <fullName evidence="2">Uncharacterized protein</fullName>
    </submittedName>
</protein>
<evidence type="ECO:0000256" key="1">
    <source>
        <dbReference type="SAM" id="Phobius"/>
    </source>
</evidence>
<dbReference type="RefSeq" id="WP_217067402.1">
    <property type="nucleotide sequence ID" value="NZ_JAHQCS010000131.1"/>
</dbReference>
<organism evidence="2 3">
    <name type="scientific">Evansella tamaricis</name>
    <dbReference type="NCBI Taxonomy" id="2069301"/>
    <lineage>
        <taxon>Bacteria</taxon>
        <taxon>Bacillati</taxon>
        <taxon>Bacillota</taxon>
        <taxon>Bacilli</taxon>
        <taxon>Bacillales</taxon>
        <taxon>Bacillaceae</taxon>
        <taxon>Evansella</taxon>
    </lineage>
</organism>
<evidence type="ECO:0000313" key="3">
    <source>
        <dbReference type="Proteomes" id="UP000784880"/>
    </source>
</evidence>
<dbReference type="Proteomes" id="UP000784880">
    <property type="component" value="Unassembled WGS sequence"/>
</dbReference>
<dbReference type="EMBL" id="JAHQCS010000131">
    <property type="protein sequence ID" value="MBU9713240.1"/>
    <property type="molecule type" value="Genomic_DNA"/>
</dbReference>
<keyword evidence="3" id="KW-1185">Reference proteome</keyword>
<keyword evidence="1" id="KW-0472">Membrane</keyword>
<feature type="transmembrane region" description="Helical" evidence="1">
    <location>
        <begin position="184"/>
        <end position="204"/>
    </location>
</feature>
<feature type="transmembrane region" description="Helical" evidence="1">
    <location>
        <begin position="115"/>
        <end position="136"/>
    </location>
</feature>
<accession>A0ABS6JLD7</accession>
<sequence>MQLNFQQPSEQNDSFILPFSFIITSFFSLLIFAIALAINPTAFSLELIRLPSGLSLAHLFILGWASMLAMGAIYQLIAVVTQRPIYSNRLGFLHYAFYSVGVIGLYISLTGFQLIPMIIFGSLTIIGTLSFIYNVLKTISLSKLNNSVISATRNALLYLGLTVLTGLLMILNFRFSIISFHQPIFLMHLWSGLIGWFLFLIVGYSFKMLPMFYLAHGHSEKWQVWIIRFLHGAIWVSAIAAFFEKALQLSYLSFFLLSLSLVLFILQIKEIQRKRFKKNPGKGITFFVGLVYGLTGASIITFLLAVIQPSLLLNMKFIGAITLFYVLGFVSLSILAYLSKIIPFLWWTFRYGKEVGKGETPSLSEMINETVAERKLWFQLLCLLLFIGALLLELNLLLIIAAILFAFSIVYYLMTIVKAFTI</sequence>
<evidence type="ECO:0000313" key="2">
    <source>
        <dbReference type="EMBL" id="MBU9713240.1"/>
    </source>
</evidence>
<keyword evidence="1" id="KW-1133">Transmembrane helix</keyword>
<feature type="transmembrane region" description="Helical" evidence="1">
    <location>
        <begin position="286"/>
        <end position="311"/>
    </location>
</feature>
<feature type="transmembrane region" description="Helical" evidence="1">
    <location>
        <begin position="317"/>
        <end position="338"/>
    </location>
</feature>
<feature type="transmembrane region" description="Helical" evidence="1">
    <location>
        <begin position="249"/>
        <end position="266"/>
    </location>
</feature>
<comment type="caution">
    <text evidence="2">The sequence shown here is derived from an EMBL/GenBank/DDBJ whole genome shotgun (WGS) entry which is preliminary data.</text>
</comment>
<feature type="transmembrane region" description="Helical" evidence="1">
    <location>
        <begin position="156"/>
        <end position="178"/>
    </location>
</feature>
<gene>
    <name evidence="2" type="ORF">KS419_16030</name>
</gene>
<feature type="transmembrane region" description="Helical" evidence="1">
    <location>
        <begin position="225"/>
        <end position="243"/>
    </location>
</feature>
<keyword evidence="1" id="KW-0812">Transmembrane</keyword>
<feature type="transmembrane region" description="Helical" evidence="1">
    <location>
        <begin position="58"/>
        <end position="80"/>
    </location>
</feature>
<feature type="transmembrane region" description="Helical" evidence="1">
    <location>
        <begin position="398"/>
        <end position="420"/>
    </location>
</feature>
<feature type="transmembrane region" description="Helical" evidence="1">
    <location>
        <begin position="15"/>
        <end position="38"/>
    </location>
</feature>